<reference evidence="1 2" key="1">
    <citation type="submission" date="2020-08" db="EMBL/GenBank/DDBJ databases">
        <title>Functional genomics of gut bacteria from endangered species of beetles.</title>
        <authorList>
            <person name="Carlos-Shanley C."/>
        </authorList>
    </citation>
    <scope>NUCLEOTIDE SEQUENCE [LARGE SCALE GENOMIC DNA]</scope>
    <source>
        <strain evidence="1 2">S00142</strain>
    </source>
</reference>
<gene>
    <name evidence="1" type="ORF">HNP37_000969</name>
</gene>
<proteinExistence type="predicted"/>
<name>A0A7W7N5N1_9FLAO</name>
<dbReference type="Proteomes" id="UP000561681">
    <property type="component" value="Unassembled WGS sequence"/>
</dbReference>
<accession>A0A7W7N5N1</accession>
<sequence length="147" mass="17358">MRNKFTILFILISMTQFAQSKFENEKVEISFDKNIDSKKVSINLSQGTWKIDLYPIFQNSELVQNAFPNEAGIYTLTINYSDSLFYNEIVLYKMKPDLEKLSFDFYQDSGRVFCRIKSEYAQELNKEVVLNKFNNDLQEIMNSIKEK</sequence>
<protein>
    <submittedName>
        <fullName evidence="1">Putative membrane protein</fullName>
    </submittedName>
</protein>
<dbReference type="AlphaFoldDB" id="A0A7W7N5N1"/>
<keyword evidence="2" id="KW-1185">Reference proteome</keyword>
<comment type="caution">
    <text evidence="1">The sequence shown here is derived from an EMBL/GenBank/DDBJ whole genome shotgun (WGS) entry which is preliminary data.</text>
</comment>
<organism evidence="1 2">
    <name type="scientific">Flavobacterium nitrogenifigens</name>
    <dbReference type="NCBI Taxonomy" id="1617283"/>
    <lineage>
        <taxon>Bacteria</taxon>
        <taxon>Pseudomonadati</taxon>
        <taxon>Bacteroidota</taxon>
        <taxon>Flavobacteriia</taxon>
        <taxon>Flavobacteriales</taxon>
        <taxon>Flavobacteriaceae</taxon>
        <taxon>Flavobacterium</taxon>
    </lineage>
</organism>
<evidence type="ECO:0000313" key="2">
    <source>
        <dbReference type="Proteomes" id="UP000561681"/>
    </source>
</evidence>
<dbReference type="RefSeq" id="WP_184158941.1">
    <property type="nucleotide sequence ID" value="NZ_JACHLD010000001.1"/>
</dbReference>
<dbReference type="EMBL" id="JACHLD010000001">
    <property type="protein sequence ID" value="MBB4800930.1"/>
    <property type="molecule type" value="Genomic_DNA"/>
</dbReference>
<evidence type="ECO:0000313" key="1">
    <source>
        <dbReference type="EMBL" id="MBB4800930.1"/>
    </source>
</evidence>